<dbReference type="EMBL" id="JABSTU010000002">
    <property type="protein sequence ID" value="KAH8037765.1"/>
    <property type="molecule type" value="Genomic_DNA"/>
</dbReference>
<reference evidence="1" key="1">
    <citation type="journal article" date="2020" name="Cell">
        <title>Large-Scale Comparative Analyses of Tick Genomes Elucidate Their Genetic Diversity and Vector Capacities.</title>
        <authorList>
            <consortium name="Tick Genome and Microbiome Consortium (TIGMIC)"/>
            <person name="Jia N."/>
            <person name="Wang J."/>
            <person name="Shi W."/>
            <person name="Du L."/>
            <person name="Sun Y."/>
            <person name="Zhan W."/>
            <person name="Jiang J.F."/>
            <person name="Wang Q."/>
            <person name="Zhang B."/>
            <person name="Ji P."/>
            <person name="Bell-Sakyi L."/>
            <person name="Cui X.M."/>
            <person name="Yuan T.T."/>
            <person name="Jiang B.G."/>
            <person name="Yang W.F."/>
            <person name="Lam T.T."/>
            <person name="Chang Q.C."/>
            <person name="Ding S.J."/>
            <person name="Wang X.J."/>
            <person name="Zhu J.G."/>
            <person name="Ruan X.D."/>
            <person name="Zhao L."/>
            <person name="Wei J.T."/>
            <person name="Ye R.Z."/>
            <person name="Que T.C."/>
            <person name="Du C.H."/>
            <person name="Zhou Y.H."/>
            <person name="Cheng J.X."/>
            <person name="Dai P.F."/>
            <person name="Guo W.B."/>
            <person name="Han X.H."/>
            <person name="Huang E.J."/>
            <person name="Li L.F."/>
            <person name="Wei W."/>
            <person name="Gao Y.C."/>
            <person name="Liu J.Z."/>
            <person name="Shao H.Z."/>
            <person name="Wang X."/>
            <person name="Wang C.C."/>
            <person name="Yang T.C."/>
            <person name="Huo Q.B."/>
            <person name="Li W."/>
            <person name="Chen H.Y."/>
            <person name="Chen S.E."/>
            <person name="Zhou L.G."/>
            <person name="Ni X.B."/>
            <person name="Tian J.H."/>
            <person name="Sheng Y."/>
            <person name="Liu T."/>
            <person name="Pan Y.S."/>
            <person name="Xia L.Y."/>
            <person name="Li J."/>
            <person name="Zhao F."/>
            <person name="Cao W.C."/>
        </authorList>
    </citation>
    <scope>NUCLEOTIDE SEQUENCE</scope>
    <source>
        <strain evidence="1">Rmic-2018</strain>
    </source>
</reference>
<keyword evidence="2" id="KW-1185">Reference proteome</keyword>
<dbReference type="Proteomes" id="UP000821866">
    <property type="component" value="Chromosome 10"/>
</dbReference>
<comment type="caution">
    <text evidence="1">The sequence shown here is derived from an EMBL/GenBank/DDBJ whole genome shotgun (WGS) entry which is preliminary data.</text>
</comment>
<sequence>MKLDDVCPLLNYVFTTGEEDLLDHASAFIIQDTLGVISSSKFTSSTELTVSFILSHAINVPEVSLVTAVYKRSLDHALSRVKENDQQPDVRAIMLPFFLELRFFALTSEEFVEGPLAWNIFTKTEALALLSNIVKGGSMTMPQGF</sequence>
<dbReference type="AlphaFoldDB" id="A0A9J6EU59"/>
<gene>
    <name evidence="1" type="ORF">HPB51_017265</name>
</gene>
<name>A0A9J6EU59_RHIMP</name>
<proteinExistence type="predicted"/>
<evidence type="ECO:0000313" key="2">
    <source>
        <dbReference type="Proteomes" id="UP000821866"/>
    </source>
</evidence>
<organism evidence="1 2">
    <name type="scientific">Rhipicephalus microplus</name>
    <name type="common">Cattle tick</name>
    <name type="synonym">Boophilus microplus</name>
    <dbReference type="NCBI Taxonomy" id="6941"/>
    <lineage>
        <taxon>Eukaryota</taxon>
        <taxon>Metazoa</taxon>
        <taxon>Ecdysozoa</taxon>
        <taxon>Arthropoda</taxon>
        <taxon>Chelicerata</taxon>
        <taxon>Arachnida</taxon>
        <taxon>Acari</taxon>
        <taxon>Parasitiformes</taxon>
        <taxon>Ixodida</taxon>
        <taxon>Ixodoidea</taxon>
        <taxon>Ixodidae</taxon>
        <taxon>Rhipicephalinae</taxon>
        <taxon>Rhipicephalus</taxon>
        <taxon>Boophilus</taxon>
    </lineage>
</organism>
<dbReference type="VEuPathDB" id="VectorBase:LOC119179219"/>
<evidence type="ECO:0000313" key="1">
    <source>
        <dbReference type="EMBL" id="KAH8037765.1"/>
    </source>
</evidence>
<accession>A0A9J6EU59</accession>
<reference evidence="1" key="2">
    <citation type="submission" date="2021-09" db="EMBL/GenBank/DDBJ databases">
        <authorList>
            <person name="Jia N."/>
            <person name="Wang J."/>
            <person name="Shi W."/>
            <person name="Du L."/>
            <person name="Sun Y."/>
            <person name="Zhan W."/>
            <person name="Jiang J."/>
            <person name="Wang Q."/>
            <person name="Zhang B."/>
            <person name="Ji P."/>
            <person name="Sakyi L.B."/>
            <person name="Cui X."/>
            <person name="Yuan T."/>
            <person name="Jiang B."/>
            <person name="Yang W."/>
            <person name="Lam T.T.-Y."/>
            <person name="Chang Q."/>
            <person name="Ding S."/>
            <person name="Wang X."/>
            <person name="Zhu J."/>
            <person name="Ruan X."/>
            <person name="Zhao L."/>
            <person name="Wei J."/>
            <person name="Que T."/>
            <person name="Du C."/>
            <person name="Cheng J."/>
            <person name="Dai P."/>
            <person name="Han X."/>
            <person name="Huang E."/>
            <person name="Gao Y."/>
            <person name="Liu J."/>
            <person name="Shao H."/>
            <person name="Ye R."/>
            <person name="Li L."/>
            <person name="Wei W."/>
            <person name="Wang X."/>
            <person name="Wang C."/>
            <person name="Huo Q."/>
            <person name="Li W."/>
            <person name="Guo W."/>
            <person name="Chen H."/>
            <person name="Chen S."/>
            <person name="Zhou L."/>
            <person name="Zhou L."/>
            <person name="Ni X."/>
            <person name="Tian J."/>
            <person name="Zhou Y."/>
            <person name="Sheng Y."/>
            <person name="Liu T."/>
            <person name="Pan Y."/>
            <person name="Xia L."/>
            <person name="Li J."/>
            <person name="Zhao F."/>
            <person name="Cao W."/>
        </authorList>
    </citation>
    <scope>NUCLEOTIDE SEQUENCE</scope>
    <source>
        <strain evidence="1">Rmic-2018</strain>
        <tissue evidence="1">Larvae</tissue>
    </source>
</reference>
<protein>
    <submittedName>
        <fullName evidence="1">Uncharacterized protein</fullName>
    </submittedName>
</protein>